<protein>
    <submittedName>
        <fullName evidence="1">Uncharacterized protein</fullName>
    </submittedName>
</protein>
<dbReference type="EnsemblPlants" id="Kaladp0039s0444.1.v1.1">
    <property type="protein sequence ID" value="Kaladp0039s0444.1.v1.1.CDS.1"/>
    <property type="gene ID" value="Kaladp0039s0444.v1.1"/>
</dbReference>
<evidence type="ECO:0000313" key="1">
    <source>
        <dbReference type="EnsemblPlants" id="Kaladp0039s0444.1.v1.1.CDS.1"/>
    </source>
</evidence>
<sequence length="83" mass="9555">MCVIRSQTHTHLVITLQLMIRSQTYDHVCDHPVVNMSRSQTELWNCKQNSGIANMAASSRQTPQKLNQFLYPSRNENSKNPII</sequence>
<accession>A0A7N0TLP1</accession>
<reference evidence="1" key="1">
    <citation type="submission" date="2021-01" db="UniProtKB">
        <authorList>
            <consortium name="EnsemblPlants"/>
        </authorList>
    </citation>
    <scope>IDENTIFICATION</scope>
</reference>
<keyword evidence="2" id="KW-1185">Reference proteome</keyword>
<evidence type="ECO:0000313" key="2">
    <source>
        <dbReference type="Proteomes" id="UP000594263"/>
    </source>
</evidence>
<organism evidence="1 2">
    <name type="scientific">Kalanchoe fedtschenkoi</name>
    <name type="common">Lavender scallops</name>
    <name type="synonym">South American air plant</name>
    <dbReference type="NCBI Taxonomy" id="63787"/>
    <lineage>
        <taxon>Eukaryota</taxon>
        <taxon>Viridiplantae</taxon>
        <taxon>Streptophyta</taxon>
        <taxon>Embryophyta</taxon>
        <taxon>Tracheophyta</taxon>
        <taxon>Spermatophyta</taxon>
        <taxon>Magnoliopsida</taxon>
        <taxon>eudicotyledons</taxon>
        <taxon>Gunneridae</taxon>
        <taxon>Pentapetalae</taxon>
        <taxon>Saxifragales</taxon>
        <taxon>Crassulaceae</taxon>
        <taxon>Kalanchoe</taxon>
    </lineage>
</organism>
<dbReference type="Proteomes" id="UP000594263">
    <property type="component" value="Unplaced"/>
</dbReference>
<proteinExistence type="predicted"/>
<dbReference type="Gramene" id="Kaladp0039s0444.1.v1.1">
    <property type="protein sequence ID" value="Kaladp0039s0444.1.v1.1.CDS.1"/>
    <property type="gene ID" value="Kaladp0039s0444.v1.1"/>
</dbReference>
<name>A0A7N0TLP1_KALFE</name>
<dbReference type="AlphaFoldDB" id="A0A7N0TLP1"/>